<dbReference type="InterPro" id="IPR003959">
    <property type="entry name" value="ATPase_AAA_core"/>
</dbReference>
<evidence type="ECO:0000313" key="5">
    <source>
        <dbReference type="EMBL" id="CAE2308099.1"/>
    </source>
</evidence>
<dbReference type="InterPro" id="IPR050304">
    <property type="entry name" value="MT-severing_AAA_ATPase"/>
</dbReference>
<dbReference type="SUPFAM" id="SSF52540">
    <property type="entry name" value="P-loop containing nucleoside triphosphate hydrolases"/>
    <property type="match status" value="1"/>
</dbReference>
<dbReference type="Pfam" id="PF17862">
    <property type="entry name" value="AAA_lid_3"/>
    <property type="match status" value="1"/>
</dbReference>
<dbReference type="Gene3D" id="3.40.50.300">
    <property type="entry name" value="P-loop containing nucleotide triphosphate hydrolases"/>
    <property type="match status" value="1"/>
</dbReference>
<dbReference type="GO" id="GO:0009507">
    <property type="term" value="C:chloroplast"/>
    <property type="evidence" value="ECO:0007669"/>
    <property type="project" value="UniProtKB-SubCell"/>
</dbReference>
<proteinExistence type="inferred from homology"/>
<evidence type="ECO:0000256" key="2">
    <source>
        <dbReference type="RuleBase" id="RU003651"/>
    </source>
</evidence>
<comment type="subcellular location">
    <subcellularLocation>
        <location evidence="1">Plastid</location>
        <location evidence="1">Chloroplast</location>
    </subcellularLocation>
</comment>
<dbReference type="Gene3D" id="1.10.8.60">
    <property type="match status" value="1"/>
</dbReference>
<dbReference type="FunFam" id="3.40.50.300:FF:000159">
    <property type="entry name" value="Katanin p60 ATPase-containing subunit A1"/>
    <property type="match status" value="1"/>
</dbReference>
<name>A0A7S4KXN0_GUITH</name>
<comment type="similarity">
    <text evidence="2">Belongs to the AAA ATPase family.</text>
</comment>
<feature type="region of interest" description="Disordered" evidence="3">
    <location>
        <begin position="13"/>
        <end position="144"/>
    </location>
</feature>
<gene>
    <name evidence="5" type="ORF">GTHE00462_LOCUS19743</name>
</gene>
<dbReference type="InterPro" id="IPR027417">
    <property type="entry name" value="P-loop_NTPase"/>
</dbReference>
<feature type="region of interest" description="Disordered" evidence="3">
    <location>
        <begin position="299"/>
        <end position="319"/>
    </location>
</feature>
<dbReference type="GO" id="GO:0016887">
    <property type="term" value="F:ATP hydrolysis activity"/>
    <property type="evidence" value="ECO:0007669"/>
    <property type="project" value="InterPro"/>
</dbReference>
<dbReference type="GO" id="GO:0005524">
    <property type="term" value="F:ATP binding"/>
    <property type="evidence" value="ECO:0007669"/>
    <property type="project" value="UniProtKB-KW"/>
</dbReference>
<feature type="domain" description="AAA+ ATPase" evidence="4">
    <location>
        <begin position="381"/>
        <end position="521"/>
    </location>
</feature>
<evidence type="ECO:0000256" key="3">
    <source>
        <dbReference type="SAM" id="MobiDB-lite"/>
    </source>
</evidence>
<dbReference type="PROSITE" id="PS00674">
    <property type="entry name" value="AAA"/>
    <property type="match status" value="1"/>
</dbReference>
<sequence length="630" mass="68464">MSQDINLQRAIYASLQSAPRPPPVRQQPARFSSSFVPVPSASRDAPKAAPRRTVLPSDGIGGRGSVDRRGACAREGILPSTSGRVQSPKIATSRPAADSEARRSVETDSGKRVLRANTSIQGWMKRQGKASMSSLDSTSRTTGRSGTILAETCSSPTVFTWEQSEESAVSGGARDYDVSCSLQCNSSQDGAQVSILLGVKTTNPCSMLSLSFTPMSKVWRLERQENGGCETIQERTDRSIKLSSFISVVLQARGNALSVTGDGKSIFTDIQLPDGSLHGLVGIGATLARASFRNWKVSSAGQGGQQGSGSSEGLRPVLPPQAKYTGDDAKFVDMIERDILDRKLNTKWEDVAKLDDAKRILQEAVVLPLLMPDVYTGIREPWKGVLLFGPPGTGKTLLAKAVASQAQTTFFNVGPSTIISKYHGESEKLVRVLFNMARHYAPSTIFLDEIDSIMSARGTQSEHEASRRVKGEVLSQMDGISRDLAGPGKLVMVLSTTNKPWDLDDALLRRLEKRIYVALPDQEARRDLFAINLKSVIVDADVNLPQLASDSEGYSGSDIFTVCREACMAPMRRLTCRFSPQEIMQMKSRGELDLRVSMDDLTAALKSTSPSVPRSCLGDYEKWNREFASS</sequence>
<organism evidence="5">
    <name type="scientific">Guillardia theta</name>
    <name type="common">Cryptophyte</name>
    <name type="synonym">Cryptomonas phi</name>
    <dbReference type="NCBI Taxonomy" id="55529"/>
    <lineage>
        <taxon>Eukaryota</taxon>
        <taxon>Cryptophyceae</taxon>
        <taxon>Pyrenomonadales</taxon>
        <taxon>Geminigeraceae</taxon>
        <taxon>Guillardia</taxon>
    </lineage>
</organism>
<accession>A0A7S4KXN0</accession>
<dbReference type="EMBL" id="HBKN01025382">
    <property type="protein sequence ID" value="CAE2308099.1"/>
    <property type="molecule type" value="Transcribed_RNA"/>
</dbReference>
<dbReference type="PANTHER" id="PTHR23074">
    <property type="entry name" value="AAA DOMAIN-CONTAINING"/>
    <property type="match status" value="1"/>
</dbReference>
<keyword evidence="2" id="KW-0547">Nucleotide-binding</keyword>
<reference evidence="5" key="1">
    <citation type="submission" date="2021-01" db="EMBL/GenBank/DDBJ databases">
        <authorList>
            <person name="Corre E."/>
            <person name="Pelletier E."/>
            <person name="Niang G."/>
            <person name="Scheremetjew M."/>
            <person name="Finn R."/>
            <person name="Kale V."/>
            <person name="Holt S."/>
            <person name="Cochrane G."/>
            <person name="Meng A."/>
            <person name="Brown T."/>
            <person name="Cohen L."/>
        </authorList>
    </citation>
    <scope>NUCLEOTIDE SEQUENCE</scope>
    <source>
        <strain evidence="5">CCMP 2712</strain>
    </source>
</reference>
<dbReference type="AlphaFoldDB" id="A0A7S4KXN0"/>
<evidence type="ECO:0000259" key="4">
    <source>
        <dbReference type="SMART" id="SM00382"/>
    </source>
</evidence>
<dbReference type="GO" id="GO:0015630">
    <property type="term" value="C:microtubule cytoskeleton"/>
    <property type="evidence" value="ECO:0007669"/>
    <property type="project" value="TreeGrafter"/>
</dbReference>
<dbReference type="SMART" id="SM00382">
    <property type="entry name" value="AAA"/>
    <property type="match status" value="1"/>
</dbReference>
<feature type="compositionally biased region" description="Basic and acidic residues" evidence="3">
    <location>
        <begin position="97"/>
        <end position="111"/>
    </location>
</feature>
<dbReference type="Pfam" id="PF00004">
    <property type="entry name" value="AAA"/>
    <property type="match status" value="1"/>
</dbReference>
<feature type="compositionally biased region" description="Low complexity" evidence="3">
    <location>
        <begin position="26"/>
        <end position="43"/>
    </location>
</feature>
<dbReference type="PANTHER" id="PTHR23074:SF19">
    <property type="entry name" value="KATANIN P60 ATPASE-CONTAINING SUBUNIT A1"/>
    <property type="match status" value="1"/>
</dbReference>
<dbReference type="Gene3D" id="2.60.120.560">
    <property type="entry name" value="Exo-inulinase, domain 1"/>
    <property type="match status" value="1"/>
</dbReference>
<evidence type="ECO:0000256" key="1">
    <source>
        <dbReference type="ARBA" id="ARBA00004229"/>
    </source>
</evidence>
<dbReference type="GO" id="GO:0051013">
    <property type="term" value="P:microtubule severing"/>
    <property type="evidence" value="ECO:0007669"/>
    <property type="project" value="TreeGrafter"/>
</dbReference>
<protein>
    <recommendedName>
        <fullName evidence="4">AAA+ ATPase domain-containing protein</fullName>
    </recommendedName>
</protein>
<dbReference type="InterPro" id="IPR003960">
    <property type="entry name" value="ATPase_AAA_CS"/>
</dbReference>
<dbReference type="InterPro" id="IPR003593">
    <property type="entry name" value="AAA+_ATPase"/>
</dbReference>
<keyword evidence="2" id="KW-0067">ATP-binding</keyword>
<dbReference type="InterPro" id="IPR041569">
    <property type="entry name" value="AAA_lid_3"/>
</dbReference>